<sequence>MIRNTLPPLTYIKLSVKNHSRYKYLNYSIDTFAIINYSMQITLISFKHSKLKVV</sequence>
<protein>
    <submittedName>
        <fullName evidence="1">Uncharacterized protein</fullName>
    </submittedName>
</protein>
<proteinExistence type="predicted"/>
<dbReference type="EMBL" id="ACKO02000005">
    <property type="protein sequence ID" value="EET45045.1"/>
    <property type="molecule type" value="Genomic_DNA"/>
</dbReference>
<dbReference type="Proteomes" id="UP000005365">
    <property type="component" value="Unassembled WGS sequence"/>
</dbReference>
<evidence type="ECO:0000313" key="1">
    <source>
        <dbReference type="EMBL" id="EET45045.1"/>
    </source>
</evidence>
<dbReference type="AlphaFoldDB" id="C6M3Q9"/>
<evidence type="ECO:0000313" key="2">
    <source>
        <dbReference type="Proteomes" id="UP000005365"/>
    </source>
</evidence>
<gene>
    <name evidence="1" type="ORF">NEISICOT_01039</name>
</gene>
<comment type="caution">
    <text evidence="1">The sequence shown here is derived from an EMBL/GenBank/DDBJ whole genome shotgun (WGS) entry which is preliminary data.</text>
</comment>
<accession>C6M3Q9</accession>
<organism evidence="1 2">
    <name type="scientific">Neisseria sicca ATCC 29256</name>
    <dbReference type="NCBI Taxonomy" id="547045"/>
    <lineage>
        <taxon>Bacteria</taxon>
        <taxon>Pseudomonadati</taxon>
        <taxon>Pseudomonadota</taxon>
        <taxon>Betaproteobacteria</taxon>
        <taxon>Neisseriales</taxon>
        <taxon>Neisseriaceae</taxon>
        <taxon>Neisseria</taxon>
    </lineage>
</organism>
<keyword evidence="2" id="KW-1185">Reference proteome</keyword>
<name>C6M3Q9_NEISI</name>
<reference evidence="1" key="1">
    <citation type="submission" date="2009-07" db="EMBL/GenBank/DDBJ databases">
        <authorList>
            <person name="Weinstock G."/>
            <person name="Sodergren E."/>
            <person name="Clifton S."/>
            <person name="Fulton L."/>
            <person name="Fulton B."/>
            <person name="Courtney L."/>
            <person name="Fronick C."/>
            <person name="Harrison M."/>
            <person name="Strong C."/>
            <person name="Farmer C."/>
            <person name="Delahaunty K."/>
            <person name="Markovic C."/>
            <person name="Hall O."/>
            <person name="Minx P."/>
            <person name="Tomlinson C."/>
            <person name="Mitreva M."/>
            <person name="Nelson J."/>
            <person name="Hou S."/>
            <person name="Wollam A."/>
            <person name="Pepin K.H."/>
            <person name="Johnson M."/>
            <person name="Bhonagiri V."/>
            <person name="Nash W.E."/>
            <person name="Warren W."/>
            <person name="Chinwalla A."/>
            <person name="Mardis E.R."/>
            <person name="Wilson R.K."/>
        </authorList>
    </citation>
    <scope>NUCLEOTIDE SEQUENCE [LARGE SCALE GENOMIC DNA]</scope>
    <source>
        <strain evidence="1">ATCC 29256</strain>
    </source>
</reference>